<dbReference type="GO" id="GO:0032259">
    <property type="term" value="P:methylation"/>
    <property type="evidence" value="ECO:0007669"/>
    <property type="project" value="UniProtKB-KW"/>
</dbReference>
<dbReference type="Gene3D" id="3.40.50.150">
    <property type="entry name" value="Vaccinia Virus protein VP39"/>
    <property type="match status" value="1"/>
</dbReference>
<protein>
    <submittedName>
        <fullName evidence="4">Methyltransferase</fullName>
    </submittedName>
</protein>
<dbReference type="PANTHER" id="PTHR43861">
    <property type="entry name" value="TRANS-ACONITATE 2-METHYLTRANSFERASE-RELATED"/>
    <property type="match status" value="1"/>
</dbReference>
<name>A0A0W0ZX71_9GAMM</name>
<dbReference type="AlphaFoldDB" id="A0A0W0ZX71"/>
<evidence type="ECO:0000313" key="5">
    <source>
        <dbReference type="Proteomes" id="UP000054693"/>
    </source>
</evidence>
<accession>A0A0W0ZX71</accession>
<reference evidence="4 5" key="1">
    <citation type="submission" date="2015-11" db="EMBL/GenBank/DDBJ databases">
        <title>Genomic analysis of 38 Legionella species identifies large and diverse effector repertoires.</title>
        <authorList>
            <person name="Burstein D."/>
            <person name="Amaro F."/>
            <person name="Zusman T."/>
            <person name="Lifshitz Z."/>
            <person name="Cohen O."/>
            <person name="Gilbert J.A."/>
            <person name="Pupko T."/>
            <person name="Shuman H.A."/>
            <person name="Segal G."/>
        </authorList>
    </citation>
    <scope>NUCLEOTIDE SEQUENCE [LARGE SCALE GENOMIC DNA]</scope>
    <source>
        <strain evidence="4 5">ATCC 49180</strain>
    </source>
</reference>
<dbReference type="Proteomes" id="UP000054693">
    <property type="component" value="Unassembled WGS sequence"/>
</dbReference>
<dbReference type="SUPFAM" id="SSF53335">
    <property type="entry name" value="S-adenosyl-L-methionine-dependent methyltransferases"/>
    <property type="match status" value="1"/>
</dbReference>
<feature type="domain" description="Methyltransferase" evidence="3">
    <location>
        <begin position="48"/>
        <end position="138"/>
    </location>
</feature>
<gene>
    <name evidence="4" type="ORF">Ltuc_1437</name>
</gene>
<dbReference type="GO" id="GO:0008168">
    <property type="term" value="F:methyltransferase activity"/>
    <property type="evidence" value="ECO:0007669"/>
    <property type="project" value="UniProtKB-KW"/>
</dbReference>
<dbReference type="InterPro" id="IPR041698">
    <property type="entry name" value="Methyltransf_25"/>
</dbReference>
<organism evidence="4 5">
    <name type="scientific">Legionella tucsonensis</name>
    <dbReference type="NCBI Taxonomy" id="40335"/>
    <lineage>
        <taxon>Bacteria</taxon>
        <taxon>Pseudomonadati</taxon>
        <taxon>Pseudomonadota</taxon>
        <taxon>Gammaproteobacteria</taxon>
        <taxon>Legionellales</taxon>
        <taxon>Legionellaceae</taxon>
        <taxon>Legionella</taxon>
    </lineage>
</organism>
<dbReference type="PANTHER" id="PTHR43861:SF1">
    <property type="entry name" value="TRANS-ACONITATE 2-METHYLTRANSFERASE"/>
    <property type="match status" value="1"/>
</dbReference>
<dbReference type="PATRIC" id="fig|40335.7.peg.1526"/>
<dbReference type="STRING" id="40335.Ltuc_1437"/>
<sequence>MKKSNKDKVYEAYDELIDWFDAHRNKELHMEQFYLHQIKKYFPHGGNVLDVGCGTGEPIAKFFIGAGYDLTGVDASKKMIERCKQNFPNAQWVLADMRVMKFTIQFEIVIAWHSFFHLPQADQRGVLNLFSSLVKPNGLLLFTSGPEAGEVWSENGGYDLYHASLDAKEYETILHQSNFQVLLHNVRDPNCRGATVWLVQKKEYLDKKTTSN</sequence>
<keyword evidence="5" id="KW-1185">Reference proteome</keyword>
<dbReference type="Pfam" id="PF13649">
    <property type="entry name" value="Methyltransf_25"/>
    <property type="match status" value="1"/>
</dbReference>
<evidence type="ECO:0000256" key="2">
    <source>
        <dbReference type="ARBA" id="ARBA00022679"/>
    </source>
</evidence>
<keyword evidence="2 4" id="KW-0808">Transferase</keyword>
<dbReference type="OrthoDB" id="9791837at2"/>
<evidence type="ECO:0000313" key="4">
    <source>
        <dbReference type="EMBL" id="KTD73590.1"/>
    </source>
</evidence>
<dbReference type="InterPro" id="IPR029063">
    <property type="entry name" value="SAM-dependent_MTases_sf"/>
</dbReference>
<keyword evidence="1 4" id="KW-0489">Methyltransferase</keyword>
<evidence type="ECO:0000256" key="1">
    <source>
        <dbReference type="ARBA" id="ARBA00022603"/>
    </source>
</evidence>
<proteinExistence type="predicted"/>
<dbReference type="EMBL" id="LNZA01000001">
    <property type="protein sequence ID" value="KTD73590.1"/>
    <property type="molecule type" value="Genomic_DNA"/>
</dbReference>
<comment type="caution">
    <text evidence="4">The sequence shown here is derived from an EMBL/GenBank/DDBJ whole genome shotgun (WGS) entry which is preliminary data.</text>
</comment>
<evidence type="ECO:0000259" key="3">
    <source>
        <dbReference type="Pfam" id="PF13649"/>
    </source>
</evidence>
<dbReference type="CDD" id="cd02440">
    <property type="entry name" value="AdoMet_MTases"/>
    <property type="match status" value="1"/>
</dbReference>